<dbReference type="Gene3D" id="3.40.50.1240">
    <property type="entry name" value="Phosphoglycerate mutase-like"/>
    <property type="match status" value="1"/>
</dbReference>
<dbReference type="CDD" id="cd07067">
    <property type="entry name" value="HP_PGM_like"/>
    <property type="match status" value="1"/>
</dbReference>
<dbReference type="Pfam" id="PF00300">
    <property type="entry name" value="His_Phos_1"/>
    <property type="match status" value="1"/>
</dbReference>
<evidence type="ECO:0000313" key="1">
    <source>
        <dbReference type="EMBL" id="GFE81368.1"/>
    </source>
</evidence>
<dbReference type="RefSeq" id="WP_161813026.1">
    <property type="nucleotide sequence ID" value="NZ_BLJN01000003.1"/>
</dbReference>
<comment type="caution">
    <text evidence="1">The sequence shown here is derived from an EMBL/GenBank/DDBJ whole genome shotgun (WGS) entry which is preliminary data.</text>
</comment>
<dbReference type="InterPro" id="IPR029033">
    <property type="entry name" value="His_PPase_superfam"/>
</dbReference>
<dbReference type="SMART" id="SM00855">
    <property type="entry name" value="PGAM"/>
    <property type="match status" value="1"/>
</dbReference>
<dbReference type="PANTHER" id="PTHR48100">
    <property type="entry name" value="BROAD-SPECIFICITY PHOSPHATASE YOR283W-RELATED"/>
    <property type="match status" value="1"/>
</dbReference>
<dbReference type="InterPro" id="IPR013078">
    <property type="entry name" value="His_Pase_superF_clade-1"/>
</dbReference>
<dbReference type="Proteomes" id="UP000445000">
    <property type="component" value="Unassembled WGS sequence"/>
</dbReference>
<dbReference type="GO" id="GO:0016791">
    <property type="term" value="F:phosphatase activity"/>
    <property type="evidence" value="ECO:0007669"/>
    <property type="project" value="TreeGrafter"/>
</dbReference>
<organism evidence="1 2">
    <name type="scientific">Steroidobacter agaridevorans</name>
    <dbReference type="NCBI Taxonomy" id="2695856"/>
    <lineage>
        <taxon>Bacteria</taxon>
        <taxon>Pseudomonadati</taxon>
        <taxon>Pseudomonadota</taxon>
        <taxon>Gammaproteobacteria</taxon>
        <taxon>Steroidobacterales</taxon>
        <taxon>Steroidobacteraceae</taxon>
        <taxon>Steroidobacter</taxon>
    </lineage>
</organism>
<dbReference type="SUPFAM" id="SSF53254">
    <property type="entry name" value="Phosphoglycerate mutase-like"/>
    <property type="match status" value="1"/>
</dbReference>
<gene>
    <name evidence="1" type="primary">gpmB</name>
    <name evidence="1" type="ORF">GCM10011487_33680</name>
</gene>
<dbReference type="PANTHER" id="PTHR48100:SF1">
    <property type="entry name" value="HISTIDINE PHOSPHATASE FAMILY PROTEIN-RELATED"/>
    <property type="match status" value="1"/>
</dbReference>
<dbReference type="EMBL" id="BLJN01000003">
    <property type="protein sequence ID" value="GFE81368.1"/>
    <property type="molecule type" value="Genomic_DNA"/>
</dbReference>
<reference evidence="2" key="1">
    <citation type="submission" date="2020-01" db="EMBL/GenBank/DDBJ databases">
        <title>'Steroidobacter agaridevorans' sp. nov., agar-degrading bacteria isolated from rhizosphere soils.</title>
        <authorList>
            <person name="Ikenaga M."/>
            <person name="Kataoka M."/>
            <person name="Murouchi A."/>
            <person name="Katsuragi S."/>
            <person name="Sakai M."/>
        </authorList>
    </citation>
    <scope>NUCLEOTIDE SEQUENCE [LARGE SCALE GENOMIC DNA]</scope>
    <source>
        <strain evidence="2">YU21-B</strain>
    </source>
</reference>
<name>A0A829YET3_9GAMM</name>
<proteinExistence type="predicted"/>
<dbReference type="GO" id="GO:0005737">
    <property type="term" value="C:cytoplasm"/>
    <property type="evidence" value="ECO:0007669"/>
    <property type="project" value="TreeGrafter"/>
</dbReference>
<dbReference type="InterPro" id="IPR050275">
    <property type="entry name" value="PGM_Phosphatase"/>
</dbReference>
<protein>
    <submittedName>
        <fullName evidence="1">Phosphoglycerate mutase</fullName>
    </submittedName>
</protein>
<sequence>MEFFLIRHTAPAVVKGVCYGQTDVALAASAERDIQVALAPLPKFDRVYSSPAQRCLRLASALAQRDRSPLVLAPELQELNFGEWEQLPWAQIPREHSDPWAADTWNLAPPGGETEQALWTRVATWYRTASSTPASRCAVVAHGGSLRVLRCLILGRPVEDRWSWTLNWGEHARFEPV</sequence>
<evidence type="ECO:0000313" key="2">
    <source>
        <dbReference type="Proteomes" id="UP000445000"/>
    </source>
</evidence>
<keyword evidence="2" id="KW-1185">Reference proteome</keyword>
<accession>A0A829YET3</accession>
<dbReference type="AlphaFoldDB" id="A0A829YET3"/>